<dbReference type="Proteomes" id="UP001064489">
    <property type="component" value="Chromosome 2"/>
</dbReference>
<gene>
    <name evidence="2" type="ORF">LWI28_009539</name>
</gene>
<reference evidence="2" key="1">
    <citation type="journal article" date="2022" name="Plant J.">
        <title>Strategies of tolerance reflected in two North American maple genomes.</title>
        <authorList>
            <person name="McEvoy S.L."/>
            <person name="Sezen U.U."/>
            <person name="Trouern-Trend A."/>
            <person name="McMahon S.M."/>
            <person name="Schaberg P.G."/>
            <person name="Yang J."/>
            <person name="Wegrzyn J.L."/>
            <person name="Swenson N.G."/>
        </authorList>
    </citation>
    <scope>NUCLEOTIDE SEQUENCE</scope>
    <source>
        <strain evidence="2">91603</strain>
    </source>
</reference>
<accession>A0AAD5NJ19</accession>
<reference evidence="2" key="2">
    <citation type="submission" date="2023-02" db="EMBL/GenBank/DDBJ databases">
        <authorList>
            <person name="Swenson N.G."/>
            <person name="Wegrzyn J.L."/>
            <person name="Mcevoy S.L."/>
        </authorList>
    </citation>
    <scope>NUCLEOTIDE SEQUENCE</scope>
    <source>
        <strain evidence="2">91603</strain>
        <tissue evidence="2">Leaf</tissue>
    </source>
</reference>
<evidence type="ECO:0000313" key="2">
    <source>
        <dbReference type="EMBL" id="KAI9160573.1"/>
    </source>
</evidence>
<sequence length="201" mass="23369">MTKVASHGWKKRRSAETNEYQKETFDRYKSEDSSEKGTKRIRSFAEVLKGEQGGPFNQGKRVNEERSYEAMAKNVSMSWASKHRDNEWLDRCAIRVLKAFSSVSSVNSRLGNRGFSFSSVFLGDKCVLWFFETETEREGFIRNIFFWKDCFVSMQTWSDSLFPQSRLAWVNCKRVPLSYWSPALFIKLGWMVDGGRTIDSS</sequence>
<name>A0AAD5NJ19_ACENE</name>
<comment type="caution">
    <text evidence="2">The sequence shown here is derived from an EMBL/GenBank/DDBJ whole genome shotgun (WGS) entry which is preliminary data.</text>
</comment>
<proteinExistence type="predicted"/>
<feature type="compositionally biased region" description="Basic and acidic residues" evidence="1">
    <location>
        <begin position="14"/>
        <end position="38"/>
    </location>
</feature>
<evidence type="ECO:0000256" key="1">
    <source>
        <dbReference type="SAM" id="MobiDB-lite"/>
    </source>
</evidence>
<evidence type="ECO:0008006" key="4">
    <source>
        <dbReference type="Google" id="ProtNLM"/>
    </source>
</evidence>
<feature type="region of interest" description="Disordered" evidence="1">
    <location>
        <begin position="1"/>
        <end position="38"/>
    </location>
</feature>
<dbReference type="AlphaFoldDB" id="A0AAD5NJ19"/>
<dbReference type="EMBL" id="JAJSOW010000106">
    <property type="protein sequence ID" value="KAI9160573.1"/>
    <property type="molecule type" value="Genomic_DNA"/>
</dbReference>
<protein>
    <recommendedName>
        <fullName evidence="4">DUF4283 domain-containing protein</fullName>
    </recommendedName>
</protein>
<organism evidence="2 3">
    <name type="scientific">Acer negundo</name>
    <name type="common">Box elder</name>
    <dbReference type="NCBI Taxonomy" id="4023"/>
    <lineage>
        <taxon>Eukaryota</taxon>
        <taxon>Viridiplantae</taxon>
        <taxon>Streptophyta</taxon>
        <taxon>Embryophyta</taxon>
        <taxon>Tracheophyta</taxon>
        <taxon>Spermatophyta</taxon>
        <taxon>Magnoliopsida</taxon>
        <taxon>eudicotyledons</taxon>
        <taxon>Gunneridae</taxon>
        <taxon>Pentapetalae</taxon>
        <taxon>rosids</taxon>
        <taxon>malvids</taxon>
        <taxon>Sapindales</taxon>
        <taxon>Sapindaceae</taxon>
        <taxon>Hippocastanoideae</taxon>
        <taxon>Acereae</taxon>
        <taxon>Acer</taxon>
    </lineage>
</organism>
<keyword evidence="3" id="KW-1185">Reference proteome</keyword>
<evidence type="ECO:0000313" key="3">
    <source>
        <dbReference type="Proteomes" id="UP001064489"/>
    </source>
</evidence>